<dbReference type="Proteomes" id="UP000799537">
    <property type="component" value="Unassembled WGS sequence"/>
</dbReference>
<reference evidence="2" key="1">
    <citation type="journal article" date="2020" name="Stud. Mycol.">
        <title>101 Dothideomycetes genomes: a test case for predicting lifestyles and emergence of pathogens.</title>
        <authorList>
            <person name="Haridas S."/>
            <person name="Albert R."/>
            <person name="Binder M."/>
            <person name="Bloem J."/>
            <person name="Labutti K."/>
            <person name="Salamov A."/>
            <person name="Andreopoulos B."/>
            <person name="Baker S."/>
            <person name="Barry K."/>
            <person name="Bills G."/>
            <person name="Bluhm B."/>
            <person name="Cannon C."/>
            <person name="Castanera R."/>
            <person name="Culley D."/>
            <person name="Daum C."/>
            <person name="Ezra D."/>
            <person name="Gonzalez J."/>
            <person name="Henrissat B."/>
            <person name="Kuo A."/>
            <person name="Liang C."/>
            <person name="Lipzen A."/>
            <person name="Lutzoni F."/>
            <person name="Magnuson J."/>
            <person name="Mondo S."/>
            <person name="Nolan M."/>
            <person name="Ohm R."/>
            <person name="Pangilinan J."/>
            <person name="Park H.-J."/>
            <person name="Ramirez L."/>
            <person name="Alfaro M."/>
            <person name="Sun H."/>
            <person name="Tritt A."/>
            <person name="Yoshinaga Y."/>
            <person name="Zwiers L.-H."/>
            <person name="Turgeon B."/>
            <person name="Goodwin S."/>
            <person name="Spatafora J."/>
            <person name="Crous P."/>
            <person name="Grigoriev I."/>
        </authorList>
    </citation>
    <scope>NUCLEOTIDE SEQUENCE</scope>
    <source>
        <strain evidence="2">ATCC 36951</strain>
    </source>
</reference>
<keyword evidence="3" id="KW-1185">Reference proteome</keyword>
<gene>
    <name evidence="2" type="ORF">M409DRAFT_59659</name>
</gene>
<evidence type="ECO:0000256" key="1">
    <source>
        <dbReference type="SAM" id="MobiDB-lite"/>
    </source>
</evidence>
<name>A0A6A6C670_ZASCE</name>
<dbReference type="GeneID" id="54567533"/>
<sequence>MESFNNGIADHYHGWDQLDPELQQAMATQDLLDDTTLIFPEVDTPSFDADADEALRNLFGSDLEDLQSLLAQPKTTTELTTHPSVISPPTPALTRVSTEALRVLDPSLRIPEEVLPMGHTPSVELLPRGRSRHQYNAQLQLFGSRALDEDLAPYDNQDQPSLANYDYTSQQTGRDHASQKRKASTSLGGASKVRKTLRMPTTGSNNRITSTTPKHAPQAAALTRAVPPPSASDDQFALPQGLYSRRASTSAYGQHTLERPPPNVCLPLDVELGLVELMTFFPNSVQIPLLAIRLVRNGFSYQTLAKMQLDPVNELTDKSARTVEDKIKWQFKDGGGCEWPDKKAERTMWQRVAQSEGPHHNLTANHFKLRHEYSDKKPGRAWGHWKLADIYSAVDESKWPQGDDRMVLTQCLEFARDNPQLDLDTSHWDWIIQVTDAQPPAFPTGYITRDEEVLERCSALYPTRQALRLARNAKRAGKK</sequence>
<proteinExistence type="predicted"/>
<evidence type="ECO:0000313" key="2">
    <source>
        <dbReference type="EMBL" id="KAF2160876.1"/>
    </source>
</evidence>
<accession>A0A6A6C670</accession>
<feature type="compositionally biased region" description="Polar residues" evidence="1">
    <location>
        <begin position="156"/>
        <end position="172"/>
    </location>
</feature>
<protein>
    <submittedName>
        <fullName evidence="2">Uncharacterized protein</fullName>
    </submittedName>
</protein>
<feature type="region of interest" description="Disordered" evidence="1">
    <location>
        <begin position="151"/>
        <end position="236"/>
    </location>
</feature>
<evidence type="ECO:0000313" key="3">
    <source>
        <dbReference type="Proteomes" id="UP000799537"/>
    </source>
</evidence>
<feature type="compositionally biased region" description="Polar residues" evidence="1">
    <location>
        <begin position="199"/>
        <end position="213"/>
    </location>
</feature>
<dbReference type="RefSeq" id="XP_033661765.1">
    <property type="nucleotide sequence ID" value="XM_033814261.1"/>
</dbReference>
<dbReference type="AlphaFoldDB" id="A0A6A6C670"/>
<dbReference type="EMBL" id="ML993623">
    <property type="protein sequence ID" value="KAF2160876.1"/>
    <property type="molecule type" value="Genomic_DNA"/>
</dbReference>
<organism evidence="2 3">
    <name type="scientific">Zasmidium cellare ATCC 36951</name>
    <dbReference type="NCBI Taxonomy" id="1080233"/>
    <lineage>
        <taxon>Eukaryota</taxon>
        <taxon>Fungi</taxon>
        <taxon>Dikarya</taxon>
        <taxon>Ascomycota</taxon>
        <taxon>Pezizomycotina</taxon>
        <taxon>Dothideomycetes</taxon>
        <taxon>Dothideomycetidae</taxon>
        <taxon>Mycosphaerellales</taxon>
        <taxon>Mycosphaerellaceae</taxon>
        <taxon>Zasmidium</taxon>
    </lineage>
</organism>
<dbReference type="OrthoDB" id="3643924at2759"/>